<reference evidence="1" key="1">
    <citation type="submission" date="2019-08" db="EMBL/GenBank/DDBJ databases">
        <authorList>
            <person name="Kucharzyk K."/>
            <person name="Murdoch R.W."/>
            <person name="Higgins S."/>
            <person name="Loffler F."/>
        </authorList>
    </citation>
    <scope>NUCLEOTIDE SEQUENCE</scope>
</reference>
<comment type="caution">
    <text evidence="1">The sequence shown here is derived from an EMBL/GenBank/DDBJ whole genome shotgun (WGS) entry which is preliminary data.</text>
</comment>
<name>A0A645I286_9ZZZZ</name>
<protein>
    <submittedName>
        <fullName evidence="1">Uncharacterized protein</fullName>
    </submittedName>
</protein>
<proteinExistence type="predicted"/>
<organism evidence="1">
    <name type="scientific">bioreactor metagenome</name>
    <dbReference type="NCBI Taxonomy" id="1076179"/>
    <lineage>
        <taxon>unclassified sequences</taxon>
        <taxon>metagenomes</taxon>
        <taxon>ecological metagenomes</taxon>
    </lineage>
</organism>
<dbReference type="AlphaFoldDB" id="A0A645I286"/>
<evidence type="ECO:0000313" key="1">
    <source>
        <dbReference type="EMBL" id="MPN44529.1"/>
    </source>
</evidence>
<accession>A0A645I286</accession>
<sequence length="150" mass="15994">MSGSTKFLGSISATMLCPTSEKRMSPLYIWASLYSLRTAPAAAATTSLPSIVVTTLPRWNARRVKSSASKALSCWPDKNRSRTVAPARGETFSSSPCSTRSALSGWVSIGSTSNRLGCNALCAQICTGRSLRTNASKMQHSIPSKLPSYT</sequence>
<gene>
    <name evidence="1" type="ORF">SDC9_192094</name>
</gene>
<dbReference type="EMBL" id="VSSQ01103714">
    <property type="protein sequence ID" value="MPN44529.1"/>
    <property type="molecule type" value="Genomic_DNA"/>
</dbReference>